<name>A0A511MZ86_DEIC1</name>
<dbReference type="RefSeq" id="WP_146883623.1">
    <property type="nucleotide sequence ID" value="NZ_BJXB01000005.1"/>
</dbReference>
<organism evidence="1 2">
    <name type="scientific">Deinococcus cellulosilyticus (strain DSM 18568 / NBRC 106333 / KACC 11606 / 5516J-15)</name>
    <dbReference type="NCBI Taxonomy" id="1223518"/>
    <lineage>
        <taxon>Bacteria</taxon>
        <taxon>Thermotogati</taxon>
        <taxon>Deinococcota</taxon>
        <taxon>Deinococci</taxon>
        <taxon>Deinococcales</taxon>
        <taxon>Deinococcaceae</taxon>
        <taxon>Deinococcus</taxon>
    </lineage>
</organism>
<dbReference type="EMBL" id="BJXB01000005">
    <property type="protein sequence ID" value="GEM45913.1"/>
    <property type="molecule type" value="Genomic_DNA"/>
</dbReference>
<evidence type="ECO:0000313" key="1">
    <source>
        <dbReference type="EMBL" id="GEM45913.1"/>
    </source>
</evidence>
<accession>A0A511MZ86</accession>
<sequence>MRERHEQLEDLARVQGIEWGKTLKGQTPKDKPKWWLADDPFRAYLDWLHDQYEPPTEAYRQRQQKAKEDAFVAALIGRRMQA</sequence>
<proteinExistence type="predicted"/>
<evidence type="ECO:0000313" key="2">
    <source>
        <dbReference type="Proteomes" id="UP000321306"/>
    </source>
</evidence>
<gene>
    <name evidence="1" type="ORF">DC3_15480</name>
</gene>
<reference evidence="1 2" key="1">
    <citation type="submission" date="2019-07" db="EMBL/GenBank/DDBJ databases">
        <title>Whole genome shotgun sequence of Deinococcus cellulosilyticus NBRC 106333.</title>
        <authorList>
            <person name="Hosoyama A."/>
            <person name="Uohara A."/>
            <person name="Ohji S."/>
            <person name="Ichikawa N."/>
        </authorList>
    </citation>
    <scope>NUCLEOTIDE SEQUENCE [LARGE SCALE GENOMIC DNA]</scope>
    <source>
        <strain evidence="1 2">NBRC 106333</strain>
    </source>
</reference>
<comment type="caution">
    <text evidence="1">The sequence shown here is derived from an EMBL/GenBank/DDBJ whole genome shotgun (WGS) entry which is preliminary data.</text>
</comment>
<dbReference type="AlphaFoldDB" id="A0A511MZ86"/>
<keyword evidence="2" id="KW-1185">Reference proteome</keyword>
<dbReference type="Proteomes" id="UP000321306">
    <property type="component" value="Unassembled WGS sequence"/>
</dbReference>
<protein>
    <submittedName>
        <fullName evidence="1">Uncharacterized protein</fullName>
    </submittedName>
</protein>